<dbReference type="SMART" id="SM00342">
    <property type="entry name" value="HTH_ARAC"/>
    <property type="match status" value="1"/>
</dbReference>
<dbReference type="Gene3D" id="1.10.10.60">
    <property type="entry name" value="Homeodomain-like"/>
    <property type="match status" value="1"/>
</dbReference>
<evidence type="ECO:0000256" key="2">
    <source>
        <dbReference type="ARBA" id="ARBA00023125"/>
    </source>
</evidence>
<dbReference type="Pfam" id="PF02311">
    <property type="entry name" value="AraC_binding"/>
    <property type="match status" value="1"/>
</dbReference>
<evidence type="ECO:0000313" key="6">
    <source>
        <dbReference type="Proteomes" id="UP001355653"/>
    </source>
</evidence>
<evidence type="ECO:0000256" key="1">
    <source>
        <dbReference type="ARBA" id="ARBA00023015"/>
    </source>
</evidence>
<dbReference type="PROSITE" id="PS01124">
    <property type="entry name" value="HTH_ARAC_FAMILY_2"/>
    <property type="match status" value="1"/>
</dbReference>
<dbReference type="PROSITE" id="PS00041">
    <property type="entry name" value="HTH_ARAC_FAMILY_1"/>
    <property type="match status" value="1"/>
</dbReference>
<proteinExistence type="predicted"/>
<dbReference type="InterPro" id="IPR018062">
    <property type="entry name" value="HTH_AraC-typ_CS"/>
</dbReference>
<dbReference type="PANTHER" id="PTHR43280:SF30">
    <property type="entry name" value="MMSAB OPERON REGULATORY PROTEIN"/>
    <property type="match status" value="1"/>
</dbReference>
<keyword evidence="2" id="KW-0238">DNA-binding</keyword>
<dbReference type="RefSeq" id="WP_246069364.1">
    <property type="nucleotide sequence ID" value="NZ_JAROBY010000118.1"/>
</dbReference>
<gene>
    <name evidence="5" type="ORF">P5G65_36210</name>
</gene>
<name>A0ABU6DPQ8_9BACL</name>
<evidence type="ECO:0000256" key="3">
    <source>
        <dbReference type="ARBA" id="ARBA00023163"/>
    </source>
</evidence>
<accession>A0ABU6DPQ8</accession>
<dbReference type="EMBL" id="JAROBY010000118">
    <property type="protein sequence ID" value="MEB4799310.1"/>
    <property type="molecule type" value="Genomic_DNA"/>
</dbReference>
<dbReference type="SUPFAM" id="SSF51215">
    <property type="entry name" value="Regulatory protein AraC"/>
    <property type="match status" value="1"/>
</dbReference>
<feature type="domain" description="HTH araC/xylS-type" evidence="4">
    <location>
        <begin position="186"/>
        <end position="284"/>
    </location>
</feature>
<evidence type="ECO:0000313" key="5">
    <source>
        <dbReference type="EMBL" id="MEB4799310.1"/>
    </source>
</evidence>
<sequence length="287" mass="32775">MPKIMDYMISPYPLRIITSPIDSSKLKLQSLIITNVGHLPGRISFRHQATFSKWAFIYLAGGNGSYQANNGPVQRVESGSLLFLRPGVIYNYGPDQGGFWDEFYFTFEGPRIEEWLGSWLTHVDEAKQVGHEDATQHNRIERIFMLMESGLPDNMDRAALLVETLLFEFMLKAQATAQTTKTQQVIDIMDDLGDSLFQPFDAKSIAKRHHISLSTLRRVVSEYTGYPLNAYINRLKIAEAKNILLNTEDSVKEIADSLGFKDVFYFSRLFKKYVGVAPLIYRNNMQL</sequence>
<dbReference type="PANTHER" id="PTHR43280">
    <property type="entry name" value="ARAC-FAMILY TRANSCRIPTIONAL REGULATOR"/>
    <property type="match status" value="1"/>
</dbReference>
<reference evidence="5 6" key="1">
    <citation type="submission" date="2023-03" db="EMBL/GenBank/DDBJ databases">
        <title>Bacillus Genome Sequencing.</title>
        <authorList>
            <person name="Dunlap C."/>
        </authorList>
    </citation>
    <scope>NUCLEOTIDE SEQUENCE [LARGE SCALE GENOMIC DNA]</scope>
    <source>
        <strain evidence="5 6">NRS-1351</strain>
    </source>
</reference>
<dbReference type="InterPro" id="IPR003313">
    <property type="entry name" value="AraC-bd"/>
</dbReference>
<dbReference type="InterPro" id="IPR037923">
    <property type="entry name" value="HTH-like"/>
</dbReference>
<dbReference type="Pfam" id="PF12833">
    <property type="entry name" value="HTH_18"/>
    <property type="match status" value="1"/>
</dbReference>
<keyword evidence="6" id="KW-1185">Reference proteome</keyword>
<dbReference type="PRINTS" id="PR00032">
    <property type="entry name" value="HTHARAC"/>
</dbReference>
<comment type="caution">
    <text evidence="5">The sequence shown here is derived from an EMBL/GenBank/DDBJ whole genome shotgun (WGS) entry which is preliminary data.</text>
</comment>
<keyword evidence="3" id="KW-0804">Transcription</keyword>
<protein>
    <submittedName>
        <fullName evidence="5">AraC family transcriptional regulator</fullName>
    </submittedName>
</protein>
<dbReference type="Proteomes" id="UP001355653">
    <property type="component" value="Unassembled WGS sequence"/>
</dbReference>
<organism evidence="5 6">
    <name type="scientific">Paenibacillus chondroitinus</name>
    <dbReference type="NCBI Taxonomy" id="59842"/>
    <lineage>
        <taxon>Bacteria</taxon>
        <taxon>Bacillati</taxon>
        <taxon>Bacillota</taxon>
        <taxon>Bacilli</taxon>
        <taxon>Bacillales</taxon>
        <taxon>Paenibacillaceae</taxon>
        <taxon>Paenibacillus</taxon>
    </lineage>
</organism>
<dbReference type="Gene3D" id="2.60.120.280">
    <property type="entry name" value="Regulatory protein AraC"/>
    <property type="match status" value="1"/>
</dbReference>
<keyword evidence="1" id="KW-0805">Transcription regulation</keyword>
<evidence type="ECO:0000259" key="4">
    <source>
        <dbReference type="PROSITE" id="PS01124"/>
    </source>
</evidence>
<dbReference type="SUPFAM" id="SSF46689">
    <property type="entry name" value="Homeodomain-like"/>
    <property type="match status" value="1"/>
</dbReference>
<dbReference type="InterPro" id="IPR020449">
    <property type="entry name" value="Tscrpt_reg_AraC-type_HTH"/>
</dbReference>
<dbReference type="InterPro" id="IPR009057">
    <property type="entry name" value="Homeodomain-like_sf"/>
</dbReference>
<dbReference type="InterPro" id="IPR018060">
    <property type="entry name" value="HTH_AraC"/>
</dbReference>